<evidence type="ECO:0000313" key="3">
    <source>
        <dbReference type="Proteomes" id="UP000242699"/>
    </source>
</evidence>
<evidence type="ECO:0000256" key="1">
    <source>
        <dbReference type="SAM" id="MobiDB-lite"/>
    </source>
</evidence>
<dbReference type="EMBL" id="PXYT01000119">
    <property type="protein sequence ID" value="PSR22061.1"/>
    <property type="molecule type" value="Genomic_DNA"/>
</dbReference>
<reference evidence="2 3" key="1">
    <citation type="journal article" date="2014" name="BMC Genomics">
        <title>Comparison of environmental and isolate Sulfobacillus genomes reveals diverse carbon, sulfur, nitrogen, and hydrogen metabolisms.</title>
        <authorList>
            <person name="Justice N.B."/>
            <person name="Norman A."/>
            <person name="Brown C.T."/>
            <person name="Singh A."/>
            <person name="Thomas B.C."/>
            <person name="Banfield J.F."/>
        </authorList>
    </citation>
    <scope>NUCLEOTIDE SEQUENCE [LARGE SCALE GENOMIC DNA]</scope>
    <source>
        <strain evidence="2">AMDSBA1</strain>
    </source>
</reference>
<evidence type="ECO:0000313" key="2">
    <source>
        <dbReference type="EMBL" id="PSR22061.1"/>
    </source>
</evidence>
<dbReference type="AlphaFoldDB" id="A0A2T2WIJ0"/>
<name>A0A2T2WIJ0_9FIRM</name>
<comment type="caution">
    <text evidence="2">The sequence shown here is derived from an EMBL/GenBank/DDBJ whole genome shotgun (WGS) entry which is preliminary data.</text>
</comment>
<protein>
    <submittedName>
        <fullName evidence="2">Uncharacterized protein</fullName>
    </submittedName>
</protein>
<feature type="region of interest" description="Disordered" evidence="1">
    <location>
        <begin position="28"/>
        <end position="57"/>
    </location>
</feature>
<organism evidence="2 3">
    <name type="scientific">Sulfobacillus benefaciens</name>
    <dbReference type="NCBI Taxonomy" id="453960"/>
    <lineage>
        <taxon>Bacteria</taxon>
        <taxon>Bacillati</taxon>
        <taxon>Bacillota</taxon>
        <taxon>Clostridia</taxon>
        <taxon>Eubacteriales</taxon>
        <taxon>Clostridiales Family XVII. Incertae Sedis</taxon>
        <taxon>Sulfobacillus</taxon>
    </lineage>
</organism>
<proteinExistence type="predicted"/>
<sequence>MMTTSYDPETLAFLADQSQCATGKKHYNPMFRSRIPSTRPLPRRTPSTPATPHSAPTALPTDPIYLLSVLGGQELATADALTRWSQLTQTGPALQTIVPTNFHNEPMLPGSIFVAIPDTLHYLVRQQIRIMHWGFLSADPVDPETVKPFLPYQQAANAEHGAAFPPSHPIRVIADAIAFSRGWHGSLQGSGWALHDACGQPIVSPQFTAFWDDLVAAWSRRDALETIIARHRPMMEHVAYPLTMTDTSRADWQAQWLERPAVIPAAEHRQIRLKRPKAEVWGVLTGTHPLTFSLCHPTLAAHRLRYRVAYQDLVRVPGNWAVILVPQATPTVRMHVRQTAQSLGWAESWRAVDAVDPAGIIAGLLKPQAVQYDRTTHRIRLQGIPSERMPWLTKAAEWLPDWVLV</sequence>
<feature type="compositionally biased region" description="Low complexity" evidence="1">
    <location>
        <begin position="36"/>
        <end position="57"/>
    </location>
</feature>
<accession>A0A2T2WIJ0</accession>
<dbReference type="Proteomes" id="UP000242699">
    <property type="component" value="Unassembled WGS sequence"/>
</dbReference>
<gene>
    <name evidence="2" type="ORF">C7B43_20965</name>
</gene>